<sequence length="138" mass="15440">MTTKMNKKICIDFLNEVHNNDNLNAIDTYLDKNVFSHDPFPGQAPGSEGVKDTMRKFREAFPDKKILIHDVIAEGDKVMVKFAAQGTHLGEFSGIPASGNTINYEEVVILRVKEEKIVEHWAVADALTLMQQVGAIRL</sequence>
<organism evidence="1 2">
    <name type="scientific">Seinonella peptonophila</name>
    <dbReference type="NCBI Taxonomy" id="112248"/>
    <lineage>
        <taxon>Bacteria</taxon>
        <taxon>Bacillati</taxon>
        <taxon>Bacillota</taxon>
        <taxon>Bacilli</taxon>
        <taxon>Bacillales</taxon>
        <taxon>Thermoactinomycetaceae</taxon>
        <taxon>Seinonella</taxon>
    </lineage>
</organism>
<gene>
    <name evidence="1" type="ORF">SAMN05444392_11935</name>
</gene>
<dbReference type="RefSeq" id="WP_073158172.1">
    <property type="nucleotide sequence ID" value="NZ_FQVL01000019.1"/>
</dbReference>
<proteinExistence type="predicted"/>
<dbReference type="PANTHER" id="PTHR38436:SF1">
    <property type="entry name" value="ESTER CYCLASE"/>
    <property type="match status" value="1"/>
</dbReference>
<dbReference type="SUPFAM" id="SSF54427">
    <property type="entry name" value="NTF2-like"/>
    <property type="match status" value="1"/>
</dbReference>
<dbReference type="PANTHER" id="PTHR38436">
    <property type="entry name" value="POLYKETIDE CYCLASE SNOAL-LIKE DOMAIN"/>
    <property type="match status" value="1"/>
</dbReference>
<protein>
    <recommendedName>
        <fullName evidence="3">SnoaL-like polyketide cyclase</fullName>
    </recommendedName>
</protein>
<dbReference type="AlphaFoldDB" id="A0A1M5B8I4"/>
<dbReference type="InterPro" id="IPR009959">
    <property type="entry name" value="Cyclase_SnoaL-like"/>
</dbReference>
<accession>A0A1M5B8I4</accession>
<keyword evidence="2" id="KW-1185">Reference proteome</keyword>
<evidence type="ECO:0000313" key="2">
    <source>
        <dbReference type="Proteomes" id="UP000184476"/>
    </source>
</evidence>
<reference evidence="1 2" key="1">
    <citation type="submission" date="2016-11" db="EMBL/GenBank/DDBJ databases">
        <authorList>
            <person name="Jaros S."/>
            <person name="Januszkiewicz K."/>
            <person name="Wedrychowicz H."/>
        </authorList>
    </citation>
    <scope>NUCLEOTIDE SEQUENCE [LARGE SCALE GENOMIC DNA]</scope>
    <source>
        <strain evidence="1 2">DSM 44666</strain>
    </source>
</reference>
<dbReference type="STRING" id="112248.SAMN05444392_11935"/>
<dbReference type="GO" id="GO:0030638">
    <property type="term" value="P:polyketide metabolic process"/>
    <property type="evidence" value="ECO:0007669"/>
    <property type="project" value="InterPro"/>
</dbReference>
<dbReference type="Gene3D" id="3.10.450.50">
    <property type="match status" value="1"/>
</dbReference>
<evidence type="ECO:0008006" key="3">
    <source>
        <dbReference type="Google" id="ProtNLM"/>
    </source>
</evidence>
<dbReference type="Pfam" id="PF07366">
    <property type="entry name" value="SnoaL"/>
    <property type="match status" value="1"/>
</dbReference>
<dbReference type="Proteomes" id="UP000184476">
    <property type="component" value="Unassembled WGS sequence"/>
</dbReference>
<dbReference type="OrthoDB" id="7876517at2"/>
<name>A0A1M5B8I4_9BACL</name>
<dbReference type="EMBL" id="FQVL01000019">
    <property type="protein sequence ID" value="SHF38716.1"/>
    <property type="molecule type" value="Genomic_DNA"/>
</dbReference>
<evidence type="ECO:0000313" key="1">
    <source>
        <dbReference type="EMBL" id="SHF38716.1"/>
    </source>
</evidence>
<dbReference type="InterPro" id="IPR032710">
    <property type="entry name" value="NTF2-like_dom_sf"/>
</dbReference>